<dbReference type="OrthoDB" id="1432093at2759"/>
<sequence length="535" mass="61798">MEILKSDFEQKLPFIKKAILEADFIAIDCEFTGLTPPHININNADDLAQRYSKIRSSVEEFTIVQYGVCTFKRDKETGDFIARPFNFYIFGNDPDNMQSRRVFSVDASSLAFLHSNNFDFNKWIKEGIPFYNFTEEGTFYESAYGTLRMNNRRTRIEESALTQSGKSFLEYNRKAINNWLQGNTEQPLIIQVNTPFYKKLIFQEVQENYNNFLQVMSRDLKHVEIVRLKEEQRKAKLQKTSALNFRTIIETIGDAKCPVVAHNAAFDILHTTDQFWQYLPDNLTKCKEVVNSMWDYIVDTKYLAEYHPLLKGCFSTSVLGSLFNTVHSELEEAGQKIVLAPGFDRYIKSNKPNEHEAAYDAYMTGVIYLAFMMYINEQADKQNNKENDEQINKSNGEQINKPNGVENGVENGEENEEQNGEVNGEQKEGDNNKEKGITLLGKRKRDIIESDDAEDTIETNEEGETTENSEDEEEKEEGEIESTKVIDEPSRALFFNKSVIPYYGRIFLMRSDTPYINLKGEEEVSVESRKKLRTD</sequence>
<dbReference type="InterPro" id="IPR051181">
    <property type="entry name" value="CAF1_poly(A)_ribonucleases"/>
</dbReference>
<feature type="compositionally biased region" description="Polar residues" evidence="2">
    <location>
        <begin position="392"/>
        <end position="401"/>
    </location>
</feature>
<dbReference type="PANTHER" id="PTHR15092">
    <property type="entry name" value="POLY A -SPECIFIC RIBONUCLEASE/TARGET OF EGR1, MEMBER 1"/>
    <property type="match status" value="1"/>
</dbReference>
<dbReference type="Pfam" id="PF04857">
    <property type="entry name" value="CAF1"/>
    <property type="match status" value="1"/>
</dbReference>
<dbReference type="EMBL" id="PJQL01001898">
    <property type="protein sequence ID" value="RCH86302.1"/>
    <property type="molecule type" value="Genomic_DNA"/>
</dbReference>
<feature type="compositionally biased region" description="Acidic residues" evidence="2">
    <location>
        <begin position="449"/>
        <end position="480"/>
    </location>
</feature>
<dbReference type="GO" id="GO:0000175">
    <property type="term" value="F:3'-5'-RNA exonuclease activity"/>
    <property type="evidence" value="ECO:0007669"/>
    <property type="project" value="TreeGrafter"/>
</dbReference>
<dbReference type="PANTHER" id="PTHR15092:SF22">
    <property type="entry name" value="POLY(A)-SPECIFIC RIBONUCLEASE PNLDC1"/>
    <property type="match status" value="1"/>
</dbReference>
<dbReference type="InterPro" id="IPR012337">
    <property type="entry name" value="RNaseH-like_sf"/>
</dbReference>
<dbReference type="GO" id="GO:0003723">
    <property type="term" value="F:RNA binding"/>
    <property type="evidence" value="ECO:0007669"/>
    <property type="project" value="TreeGrafter"/>
</dbReference>
<evidence type="ECO:0000313" key="4">
    <source>
        <dbReference type="Proteomes" id="UP000252139"/>
    </source>
</evidence>
<organism evidence="3 4">
    <name type="scientific">Rhizopus azygosporus</name>
    <name type="common">Rhizopus microsporus var. azygosporus</name>
    <dbReference type="NCBI Taxonomy" id="86630"/>
    <lineage>
        <taxon>Eukaryota</taxon>
        <taxon>Fungi</taxon>
        <taxon>Fungi incertae sedis</taxon>
        <taxon>Mucoromycota</taxon>
        <taxon>Mucoromycotina</taxon>
        <taxon>Mucoromycetes</taxon>
        <taxon>Mucorales</taxon>
        <taxon>Mucorineae</taxon>
        <taxon>Rhizopodaceae</taxon>
        <taxon>Rhizopus</taxon>
    </lineage>
</organism>
<keyword evidence="4" id="KW-1185">Reference proteome</keyword>
<comment type="caution">
    <text evidence="3">The sequence shown here is derived from an EMBL/GenBank/DDBJ whole genome shotgun (WGS) entry which is preliminary data.</text>
</comment>
<feature type="compositionally biased region" description="Basic and acidic residues" evidence="2">
    <location>
        <begin position="424"/>
        <end position="436"/>
    </location>
</feature>
<dbReference type="InterPro" id="IPR036867">
    <property type="entry name" value="R3H_dom_sf"/>
</dbReference>
<reference evidence="3 4" key="1">
    <citation type="journal article" date="2018" name="G3 (Bethesda)">
        <title>Phylogenetic and Phylogenomic Definition of Rhizopus Species.</title>
        <authorList>
            <person name="Gryganskyi A.P."/>
            <person name="Golan J."/>
            <person name="Dolatabadi S."/>
            <person name="Mondo S."/>
            <person name="Robb S."/>
            <person name="Idnurm A."/>
            <person name="Muszewska A."/>
            <person name="Steczkiewicz K."/>
            <person name="Masonjones S."/>
            <person name="Liao H.L."/>
            <person name="Gajdeczka M.T."/>
            <person name="Anike F."/>
            <person name="Vuek A."/>
            <person name="Anishchenko I.M."/>
            <person name="Voigt K."/>
            <person name="de Hoog G.S."/>
            <person name="Smith M.E."/>
            <person name="Heitman J."/>
            <person name="Vilgalys R."/>
            <person name="Stajich J.E."/>
        </authorList>
    </citation>
    <scope>NUCLEOTIDE SEQUENCE [LARGE SCALE GENOMIC DNA]</scope>
    <source>
        <strain evidence="3 4">CBS 357.93</strain>
    </source>
</reference>
<dbReference type="InterPro" id="IPR036397">
    <property type="entry name" value="RNaseH_sf"/>
</dbReference>
<protein>
    <submittedName>
        <fullName evidence="3">Uncharacterized protein</fullName>
    </submittedName>
</protein>
<dbReference type="Proteomes" id="UP000252139">
    <property type="component" value="Unassembled WGS sequence"/>
</dbReference>
<dbReference type="Gene3D" id="3.30.420.10">
    <property type="entry name" value="Ribonuclease H-like superfamily/Ribonuclease H"/>
    <property type="match status" value="1"/>
</dbReference>
<dbReference type="SUPFAM" id="SSF53098">
    <property type="entry name" value="Ribonuclease H-like"/>
    <property type="match status" value="1"/>
</dbReference>
<evidence type="ECO:0000313" key="3">
    <source>
        <dbReference type="EMBL" id="RCH86302.1"/>
    </source>
</evidence>
<accession>A0A367J8L8</accession>
<feature type="region of interest" description="Disordered" evidence="2">
    <location>
        <begin position="384"/>
        <end position="483"/>
    </location>
</feature>
<proteinExistence type="inferred from homology"/>
<evidence type="ECO:0000256" key="1">
    <source>
        <dbReference type="ARBA" id="ARBA00008372"/>
    </source>
</evidence>
<dbReference type="Gene3D" id="3.30.1370.50">
    <property type="entry name" value="R3H-like domain"/>
    <property type="match status" value="1"/>
</dbReference>
<dbReference type="STRING" id="86630.A0A367J8L8"/>
<dbReference type="AlphaFoldDB" id="A0A367J8L8"/>
<evidence type="ECO:0000256" key="2">
    <source>
        <dbReference type="SAM" id="MobiDB-lite"/>
    </source>
</evidence>
<name>A0A367J8L8_RHIAZ</name>
<dbReference type="InterPro" id="IPR006941">
    <property type="entry name" value="RNase_CAF1"/>
</dbReference>
<comment type="similarity">
    <text evidence="1">Belongs to the CAF1 family.</text>
</comment>
<gene>
    <name evidence="3" type="ORF">CU097_006460</name>
</gene>